<dbReference type="GO" id="GO:0051044">
    <property type="term" value="P:positive regulation of membrane protein ectodomain proteolysis"/>
    <property type="evidence" value="ECO:0007669"/>
    <property type="project" value="TreeGrafter"/>
</dbReference>
<feature type="repeat" description="TNFR-Cys" evidence="5">
    <location>
        <begin position="167"/>
        <end position="209"/>
    </location>
</feature>
<evidence type="ECO:0000256" key="7">
    <source>
        <dbReference type="SAM" id="Phobius"/>
    </source>
</evidence>
<dbReference type="EMBL" id="KN122257">
    <property type="protein sequence ID" value="KFO31613.1"/>
    <property type="molecule type" value="Genomic_DNA"/>
</dbReference>
<feature type="disulfide bond" evidence="5">
    <location>
        <begin position="191"/>
        <end position="209"/>
    </location>
</feature>
<keyword evidence="4" id="KW-0325">Glycoprotein</keyword>
<feature type="repeat" description="TNFR-Cys" evidence="5">
    <location>
        <begin position="87"/>
        <end position="123"/>
    </location>
</feature>
<feature type="region of interest" description="Disordered" evidence="6">
    <location>
        <begin position="432"/>
        <end position="472"/>
    </location>
</feature>
<gene>
    <name evidence="9" type="ORF">H920_06999</name>
</gene>
<evidence type="ECO:0000256" key="6">
    <source>
        <dbReference type="SAM" id="MobiDB-lite"/>
    </source>
</evidence>
<dbReference type="Pfam" id="PF00020">
    <property type="entry name" value="TNFR_c6"/>
    <property type="match status" value="3"/>
</dbReference>
<keyword evidence="9" id="KW-0675">Receptor</keyword>
<dbReference type="SMART" id="SM00208">
    <property type="entry name" value="TNFR"/>
    <property type="match status" value="4"/>
</dbReference>
<evidence type="ECO:0000313" key="10">
    <source>
        <dbReference type="Proteomes" id="UP000028990"/>
    </source>
</evidence>
<feature type="repeat" description="TNFR-Cys" evidence="5">
    <location>
        <begin position="125"/>
        <end position="166"/>
    </location>
</feature>
<name>A0A091DMA9_FUKDA</name>
<dbReference type="GO" id="GO:0005031">
    <property type="term" value="F:tumor necrosis factor receptor activity"/>
    <property type="evidence" value="ECO:0007669"/>
    <property type="project" value="InterPro"/>
</dbReference>
<keyword evidence="7" id="KW-1133">Transmembrane helix</keyword>
<keyword evidence="10" id="KW-1185">Reference proteome</keyword>
<dbReference type="Gene3D" id="2.10.50.10">
    <property type="entry name" value="Tumor Necrosis Factor Receptor, subunit A, domain 2"/>
    <property type="match status" value="2"/>
</dbReference>
<dbReference type="STRING" id="885580.ENSFDAP00000021584"/>
<proteinExistence type="predicted"/>
<feature type="compositionally biased region" description="Low complexity" evidence="6">
    <location>
        <begin position="369"/>
        <end position="386"/>
    </location>
</feature>
<dbReference type="CDD" id="cd10577">
    <property type="entry name" value="TNFRSF1B"/>
    <property type="match status" value="1"/>
</dbReference>
<evidence type="ECO:0000256" key="5">
    <source>
        <dbReference type="PROSITE-ProRule" id="PRU00206"/>
    </source>
</evidence>
<feature type="disulfide bond" evidence="5">
    <location>
        <begin position="148"/>
        <end position="166"/>
    </location>
</feature>
<dbReference type="PANTHER" id="PTHR47386">
    <property type="entry name" value="TUMOR NECROSIS FACTOR RECEPTOR SUPERFAMILY MEMBER 1B"/>
    <property type="match status" value="1"/>
</dbReference>
<feature type="region of interest" description="Disordered" evidence="6">
    <location>
        <begin position="369"/>
        <end position="414"/>
    </location>
</feature>
<dbReference type="InterPro" id="IPR020411">
    <property type="entry name" value="TNFR_1B"/>
</dbReference>
<dbReference type="PANTHER" id="PTHR47386:SF1">
    <property type="entry name" value="TUMOR NECROSIS FACTOR RECEPTOR SUPERFAMILY MEMBER 1B"/>
    <property type="match status" value="1"/>
</dbReference>
<dbReference type="GO" id="GO:0006954">
    <property type="term" value="P:inflammatory response"/>
    <property type="evidence" value="ECO:0007669"/>
    <property type="project" value="InterPro"/>
</dbReference>
<evidence type="ECO:0000256" key="3">
    <source>
        <dbReference type="ARBA" id="ARBA00023157"/>
    </source>
</evidence>
<dbReference type="GO" id="GO:0042129">
    <property type="term" value="P:regulation of T cell proliferation"/>
    <property type="evidence" value="ECO:0007669"/>
    <property type="project" value="TreeGrafter"/>
</dbReference>
<dbReference type="eggNOG" id="ENOG502RZ23">
    <property type="taxonomic scope" value="Eukaryota"/>
</dbReference>
<reference evidence="9 10" key="1">
    <citation type="submission" date="2013-11" db="EMBL/GenBank/DDBJ databases">
        <title>The Damaraland mole rat (Fukomys damarensis) genome and evolution of African mole rats.</title>
        <authorList>
            <person name="Gladyshev V.N."/>
            <person name="Fang X."/>
        </authorList>
    </citation>
    <scope>NUCLEOTIDE SEQUENCE [LARGE SCALE GENOMIC DNA]</scope>
    <source>
        <tissue evidence="9">Liver</tissue>
    </source>
</reference>
<dbReference type="GO" id="GO:0043120">
    <property type="term" value="F:tumor necrosis factor binding"/>
    <property type="evidence" value="ECO:0007669"/>
    <property type="project" value="TreeGrafter"/>
</dbReference>
<sequence>MSIVRVLPSCPPEVCLPPHHVKEELGASEADLRVQSAVSPGGRLQGRFEGLASCPDAAPPPVGVFCGGAGADSKAVFMPYAPEFGTKCQVKEYYETTSGMCCSLCQPGQHMKALCTKTSDTVCAPCEDNTYTQLWNWLYTCLSCRSPCSSDQVEIQACTPQQNRICTCRPGQFCILGSPDSCRQCIPLRKCPPGFGMVKPGTASSDVHCAACVPGTFSNTLSSTEVCRPHRQCSSVAVPGNATTDAVCTSVSSTLEAAPGPARTPRSVSQSAESVEPTLAPSTAASTVFPLPEGPEPPTGKSKNGISLPIGLIVGLTALGLLVIGLVNCAIVTQKKKKSSCTNREAKVLHLPVDKFRGVKVLEQQQLLTTAPSSSSNSLESSAGTAAPGAEKAEGSGETPASSRSSESPPGGHGTQVNVTCIVNVCSGSDHGSQCSSQAATEDPDTSPAGPPEEEQVPFSQEERPFQSWQETPETLLQSLEKPLPFCVLESGVRLSNGAGVSHVAAAGH</sequence>
<feature type="region of interest" description="Disordered" evidence="6">
    <location>
        <begin position="256"/>
        <end position="303"/>
    </location>
</feature>
<dbReference type="PRINTS" id="PR01919">
    <property type="entry name" value="TNFACTORR1B"/>
</dbReference>
<dbReference type="GO" id="GO:0002724">
    <property type="term" value="P:regulation of T cell cytokine production"/>
    <property type="evidence" value="ECO:0007669"/>
    <property type="project" value="TreeGrafter"/>
</dbReference>
<evidence type="ECO:0000256" key="1">
    <source>
        <dbReference type="ARBA" id="ARBA00022729"/>
    </source>
</evidence>
<evidence type="ECO:0000313" key="9">
    <source>
        <dbReference type="EMBL" id="KFO31613.1"/>
    </source>
</evidence>
<feature type="compositionally biased region" description="Polar residues" evidence="6">
    <location>
        <begin position="399"/>
        <end position="408"/>
    </location>
</feature>
<feature type="domain" description="TNFR-Cys" evidence="8">
    <location>
        <begin position="87"/>
        <end position="123"/>
    </location>
</feature>
<dbReference type="PROSITE" id="PS50050">
    <property type="entry name" value="TNFR_NGFR_2"/>
    <property type="match status" value="3"/>
</dbReference>
<evidence type="ECO:0000259" key="8">
    <source>
        <dbReference type="PROSITE" id="PS50050"/>
    </source>
</evidence>
<feature type="disulfide bond" evidence="5">
    <location>
        <begin position="105"/>
        <end position="123"/>
    </location>
</feature>
<feature type="domain" description="TNFR-Cys" evidence="8">
    <location>
        <begin position="125"/>
        <end position="166"/>
    </location>
</feature>
<accession>A0A091DMA9</accession>
<dbReference type="AlphaFoldDB" id="A0A091DMA9"/>
<evidence type="ECO:0000256" key="2">
    <source>
        <dbReference type="ARBA" id="ARBA00022737"/>
    </source>
</evidence>
<keyword evidence="7" id="KW-0812">Transmembrane</keyword>
<feature type="transmembrane region" description="Helical" evidence="7">
    <location>
        <begin position="306"/>
        <end position="331"/>
    </location>
</feature>
<dbReference type="GO" id="GO:0016020">
    <property type="term" value="C:membrane"/>
    <property type="evidence" value="ECO:0007669"/>
    <property type="project" value="InterPro"/>
</dbReference>
<protein>
    <submittedName>
        <fullName evidence="9">Tumor necrosis factor receptor superfamily member 1B</fullName>
    </submittedName>
</protein>
<dbReference type="GO" id="GO:0048714">
    <property type="term" value="P:positive regulation of oligodendrocyte differentiation"/>
    <property type="evidence" value="ECO:0007669"/>
    <property type="project" value="TreeGrafter"/>
</dbReference>
<dbReference type="GO" id="GO:0150079">
    <property type="term" value="P:negative regulation of neuroinflammatory response"/>
    <property type="evidence" value="ECO:0007669"/>
    <property type="project" value="TreeGrafter"/>
</dbReference>
<dbReference type="InterPro" id="IPR033996">
    <property type="entry name" value="TNFRSF1B_N"/>
</dbReference>
<keyword evidence="2" id="KW-0677">Repeat</keyword>
<keyword evidence="3 5" id="KW-1015">Disulfide bond</keyword>
<keyword evidence="1" id="KW-0732">Signal</keyword>
<dbReference type="SUPFAM" id="SSF57586">
    <property type="entry name" value="TNF receptor-like"/>
    <property type="match status" value="2"/>
</dbReference>
<dbReference type="InterPro" id="IPR001368">
    <property type="entry name" value="TNFR/NGFR_Cys_rich_reg"/>
</dbReference>
<comment type="caution">
    <text evidence="5">Lacks conserved residue(s) required for the propagation of feature annotation.</text>
</comment>
<dbReference type="InterPro" id="IPR051670">
    <property type="entry name" value="TNF_chemokine_rcpt-like"/>
</dbReference>
<feature type="disulfide bond" evidence="5">
    <location>
        <begin position="126"/>
        <end position="141"/>
    </location>
</feature>
<dbReference type="GO" id="GO:0031643">
    <property type="term" value="P:positive regulation of myelination"/>
    <property type="evidence" value="ECO:0007669"/>
    <property type="project" value="TreeGrafter"/>
</dbReference>
<dbReference type="GO" id="GO:0008630">
    <property type="term" value="P:intrinsic apoptotic signaling pathway in response to DNA damage"/>
    <property type="evidence" value="ECO:0007669"/>
    <property type="project" value="TreeGrafter"/>
</dbReference>
<feature type="domain" description="TNFR-Cys" evidence="8">
    <location>
        <begin position="167"/>
        <end position="209"/>
    </location>
</feature>
<dbReference type="PROSITE" id="PS00652">
    <property type="entry name" value="TNFR_NGFR_1"/>
    <property type="match status" value="2"/>
</dbReference>
<evidence type="ECO:0000256" key="4">
    <source>
        <dbReference type="ARBA" id="ARBA00023180"/>
    </source>
</evidence>
<feature type="disulfide bond" evidence="5">
    <location>
        <begin position="102"/>
        <end position="115"/>
    </location>
</feature>
<organism evidence="9 10">
    <name type="scientific">Fukomys damarensis</name>
    <name type="common">Damaraland mole rat</name>
    <name type="synonym">Cryptomys damarensis</name>
    <dbReference type="NCBI Taxonomy" id="885580"/>
    <lineage>
        <taxon>Eukaryota</taxon>
        <taxon>Metazoa</taxon>
        <taxon>Chordata</taxon>
        <taxon>Craniata</taxon>
        <taxon>Vertebrata</taxon>
        <taxon>Euteleostomi</taxon>
        <taxon>Mammalia</taxon>
        <taxon>Eutheria</taxon>
        <taxon>Euarchontoglires</taxon>
        <taxon>Glires</taxon>
        <taxon>Rodentia</taxon>
        <taxon>Hystricomorpha</taxon>
        <taxon>Bathyergidae</taxon>
        <taxon>Fukomys</taxon>
    </lineage>
</organism>
<dbReference type="Proteomes" id="UP000028990">
    <property type="component" value="Unassembled WGS sequence"/>
</dbReference>
<dbReference type="GO" id="GO:0097191">
    <property type="term" value="P:extrinsic apoptotic signaling pathway"/>
    <property type="evidence" value="ECO:0007669"/>
    <property type="project" value="TreeGrafter"/>
</dbReference>
<keyword evidence="7" id="KW-0472">Membrane</keyword>